<reference evidence="3 4" key="1">
    <citation type="submission" date="2017-01" db="EMBL/GenBank/DDBJ databases">
        <title>Complete genome sequence of esterase-producing bacterium Croceicoccus marinus E4A9.</title>
        <authorList>
            <person name="Wu Y.-H."/>
            <person name="Cheng H."/>
            <person name="Xu L."/>
            <person name="Huo Y.-Y."/>
            <person name="Wang C.-S."/>
            <person name="Xu X.-W."/>
        </authorList>
    </citation>
    <scope>NUCLEOTIDE SEQUENCE [LARGE SCALE GENOMIC DNA]</scope>
    <source>
        <strain evidence="3 4">E4A9</strain>
    </source>
</reference>
<keyword evidence="4" id="KW-1185">Reference proteome</keyword>
<evidence type="ECO:0000256" key="1">
    <source>
        <dbReference type="SAM" id="MobiDB-lite"/>
    </source>
</evidence>
<keyword evidence="2" id="KW-0732">Signal</keyword>
<evidence type="ECO:0000313" key="4">
    <source>
        <dbReference type="Proteomes" id="UP000195807"/>
    </source>
</evidence>
<protein>
    <recommendedName>
        <fullName evidence="5">DUF885 domain-containing protein</fullName>
    </recommendedName>
</protein>
<evidence type="ECO:0000313" key="3">
    <source>
        <dbReference type="EMBL" id="ARU16960.1"/>
    </source>
</evidence>
<dbReference type="Proteomes" id="UP000195807">
    <property type="component" value="Chromosome"/>
</dbReference>
<feature type="chain" id="PRO_5011544919" description="DUF885 domain-containing protein" evidence="2">
    <location>
        <begin position="18"/>
        <end position="630"/>
    </location>
</feature>
<dbReference type="PANTHER" id="PTHR33361:SF16">
    <property type="entry name" value="DUF885 DOMAIN-CONTAINING PROTEIN"/>
    <property type="match status" value="1"/>
</dbReference>
<feature type="compositionally biased region" description="Low complexity" evidence="1">
    <location>
        <begin position="33"/>
        <end position="44"/>
    </location>
</feature>
<sequence length="630" mass="69456">MACLLGGSAALALSACAATTDMAQSPPAPAAPAPAQQPAATSPATASAIPAAQTAAVDAAIAANDINAFFQAYEEASLSLSPQTKTYRGIRDEDYGEWNDPSLAADLRDAAMDRAFLARMEAGFDLSQLQGQDGLSYRLFKAAIERQQSLVPFRENGYLFNQMFGEQSGIPSFLVNMHRASDKAEAEAYVERIAGIGDYMGELVQRSATRAEAGVMPPRWVYAYVLSDIDNLLTPAAPAYEGNAILDDFREKVAALDIPQAGKDALVADAIAAWEANGAPAYRELRTEMLRQQAMAGTDDGVWRLPQGEAYYAALLKNYTTTDLSADQIHRIGLANIERIHGEMRAIMQQVGFEGTLQEFFEHTRTDPRFYADSREEYLGKVDVALEAMEAELPKYFEVLPQDALQVKPVEAFREKSAGKAFYSRPAPDGSRPGIYYVNLYKLDSMSLNELEALAFHEGLPGHHLQLSVQTGLGELPPFRRFGGVTAYSEGWGLYSEKLAKDMGFYTDPYSDFGRLQMELWRAARLVVDTGIHSKRWSREQAIQYLTDNTPNPQGDITKAIERYIVYPGQATAYMIGKLKIEELRDKAQRELGDAFDIRAFHTVILENGPVPLNIMEENVDAWIAEVKTS</sequence>
<dbReference type="EMBL" id="CP019602">
    <property type="protein sequence ID" value="ARU16960.1"/>
    <property type="molecule type" value="Genomic_DNA"/>
</dbReference>
<feature type="region of interest" description="Disordered" evidence="1">
    <location>
        <begin position="22"/>
        <end position="44"/>
    </location>
</feature>
<feature type="signal peptide" evidence="2">
    <location>
        <begin position="1"/>
        <end position="17"/>
    </location>
</feature>
<dbReference type="STRING" id="450378.GCA_001661675_02674"/>
<organism evidence="3 4">
    <name type="scientific">Croceicoccus marinus</name>
    <dbReference type="NCBI Taxonomy" id="450378"/>
    <lineage>
        <taxon>Bacteria</taxon>
        <taxon>Pseudomonadati</taxon>
        <taxon>Pseudomonadota</taxon>
        <taxon>Alphaproteobacteria</taxon>
        <taxon>Sphingomonadales</taxon>
        <taxon>Erythrobacteraceae</taxon>
        <taxon>Croceicoccus</taxon>
    </lineage>
</organism>
<dbReference type="AlphaFoldDB" id="A0A1Z1FDY8"/>
<gene>
    <name evidence="3" type="ORF">A9D14_13315</name>
</gene>
<dbReference type="KEGG" id="cman:A9D14_13315"/>
<evidence type="ECO:0000256" key="2">
    <source>
        <dbReference type="SAM" id="SignalP"/>
    </source>
</evidence>
<dbReference type="Pfam" id="PF05960">
    <property type="entry name" value="DUF885"/>
    <property type="match status" value="1"/>
</dbReference>
<proteinExistence type="predicted"/>
<dbReference type="InterPro" id="IPR010281">
    <property type="entry name" value="DUF885"/>
</dbReference>
<dbReference type="PANTHER" id="PTHR33361">
    <property type="entry name" value="GLR0591 PROTEIN"/>
    <property type="match status" value="1"/>
</dbReference>
<evidence type="ECO:0008006" key="5">
    <source>
        <dbReference type="Google" id="ProtNLM"/>
    </source>
</evidence>
<name>A0A1Z1FDY8_9SPHN</name>
<accession>A0A1Z1FDY8</accession>